<dbReference type="Proteomes" id="UP000177528">
    <property type="component" value="Unassembled WGS sequence"/>
</dbReference>
<evidence type="ECO:0000313" key="2">
    <source>
        <dbReference type="Proteomes" id="UP000177528"/>
    </source>
</evidence>
<accession>A0A1G1X5H4</accession>
<proteinExistence type="predicted"/>
<reference evidence="1 2" key="1">
    <citation type="journal article" date="2016" name="Nat. Commun.">
        <title>Thousands of microbial genomes shed light on interconnected biogeochemical processes in an aquifer system.</title>
        <authorList>
            <person name="Anantharaman K."/>
            <person name="Brown C.T."/>
            <person name="Hug L.A."/>
            <person name="Sharon I."/>
            <person name="Castelle C.J."/>
            <person name="Probst A.J."/>
            <person name="Thomas B.C."/>
            <person name="Singh A."/>
            <person name="Wilkins M.J."/>
            <person name="Karaoz U."/>
            <person name="Brodie E.L."/>
            <person name="Williams K.H."/>
            <person name="Hubbard S.S."/>
            <person name="Banfield J.F."/>
        </authorList>
    </citation>
    <scope>NUCLEOTIDE SEQUENCE [LARGE SCALE GENOMIC DNA]</scope>
</reference>
<name>A0A1G1X5H4_9BACT</name>
<organism evidence="1 2">
    <name type="scientific">Candidatus Andersenbacteria bacterium RIFCSPHIGHO2_12_FULL_45_11</name>
    <dbReference type="NCBI Taxonomy" id="1797281"/>
    <lineage>
        <taxon>Bacteria</taxon>
        <taxon>Candidatus Anderseniibacteriota</taxon>
    </lineage>
</organism>
<dbReference type="EMBL" id="MHHR01000001">
    <property type="protein sequence ID" value="OGY35282.1"/>
    <property type="molecule type" value="Genomic_DNA"/>
</dbReference>
<evidence type="ECO:0000313" key="1">
    <source>
        <dbReference type="EMBL" id="OGY35282.1"/>
    </source>
</evidence>
<comment type="caution">
    <text evidence="1">The sequence shown here is derived from an EMBL/GenBank/DDBJ whole genome shotgun (WGS) entry which is preliminary data.</text>
</comment>
<sequence length="158" mass="18434">MASVQTLVKVIYYNVYGGTIESDRQFVSEFAAKEDAVQYCVENKDDKMFLYVRIERFLISKEESDPMEIIFNRDAVDVISRRRLELLQTSFSQRLDVALCFSSGFLIPKQSGPFYHQERKLVEQGFNNSLAALRNGVKQFVRFNDVEFWPLTDKVSFM</sequence>
<protein>
    <submittedName>
        <fullName evidence="1">Uncharacterized protein</fullName>
    </submittedName>
</protein>
<dbReference type="AlphaFoldDB" id="A0A1G1X5H4"/>
<gene>
    <name evidence="1" type="ORF">A3D99_04250</name>
</gene>